<evidence type="ECO:0000313" key="2">
    <source>
        <dbReference type="EMBL" id="KAB8184600.1"/>
    </source>
</evidence>
<name>A0A5N6BWC4_9ACTN</name>
<dbReference type="AlphaFoldDB" id="A0A5N6BWC4"/>
<dbReference type="EMBL" id="VDMA02000007">
    <property type="protein sequence ID" value="KAB8184600.1"/>
    <property type="molecule type" value="Genomic_DNA"/>
</dbReference>
<accession>A0A5N6BWC4</accession>
<reference evidence="2 3" key="1">
    <citation type="submission" date="2019-10" db="EMBL/GenBank/DDBJ databases">
        <title>Nonomuraea sp. nov., isolated from Phyllanthus amarus.</title>
        <authorList>
            <person name="Klykleung N."/>
            <person name="Tanasupawat S."/>
        </authorList>
    </citation>
    <scope>NUCLEOTIDE SEQUENCE [LARGE SCALE GENOMIC DNA]</scope>
    <source>
        <strain evidence="2 3">CR1-09</strain>
    </source>
</reference>
<dbReference type="RefSeq" id="WP_139575233.1">
    <property type="nucleotide sequence ID" value="NZ_VDMA02000007.1"/>
</dbReference>
<gene>
    <name evidence="2" type="ORF">FH610_016085</name>
</gene>
<evidence type="ECO:0000313" key="3">
    <source>
        <dbReference type="Proteomes" id="UP000313066"/>
    </source>
</evidence>
<protein>
    <submittedName>
        <fullName evidence="2">Uncharacterized protein</fullName>
    </submittedName>
</protein>
<comment type="caution">
    <text evidence="2">The sequence shown here is derived from an EMBL/GenBank/DDBJ whole genome shotgun (WGS) entry which is preliminary data.</text>
</comment>
<sequence>MSEHLARYLETLSRTQHVLSSGFRALRRGHPRESDLCGVCERLAAQCRDHAERLEPFLRRYRSGGLRDPRSAQSRAPGKPPGLEVPHLETSGFDAGGFDAGAFDAGGFDAASIDGGGFDAASIDGGGFDAAGLEPAELQRVVRGAVEREWAGAEGADAGAARRPRVTPGRGGGDGGGLALLRDLHGLYLLGTECDLSWSVVAQAARGLRDDDLLGLARHCAPETAIQLLWLRTRMRQAAPQVLVVPP</sequence>
<dbReference type="Proteomes" id="UP000313066">
    <property type="component" value="Unassembled WGS sequence"/>
</dbReference>
<keyword evidence="3" id="KW-1185">Reference proteome</keyword>
<organism evidence="2 3">
    <name type="scientific">Microbispora catharanthi</name>
    <dbReference type="NCBI Taxonomy" id="1712871"/>
    <lineage>
        <taxon>Bacteria</taxon>
        <taxon>Bacillati</taxon>
        <taxon>Actinomycetota</taxon>
        <taxon>Actinomycetes</taxon>
        <taxon>Streptosporangiales</taxon>
        <taxon>Streptosporangiaceae</taxon>
        <taxon>Microbispora</taxon>
    </lineage>
</organism>
<evidence type="ECO:0000256" key="1">
    <source>
        <dbReference type="SAM" id="MobiDB-lite"/>
    </source>
</evidence>
<proteinExistence type="predicted"/>
<feature type="region of interest" description="Disordered" evidence="1">
    <location>
        <begin position="64"/>
        <end position="85"/>
    </location>
</feature>